<evidence type="ECO:0000256" key="1">
    <source>
        <dbReference type="ARBA" id="ARBA00004613"/>
    </source>
</evidence>
<dbReference type="Gene3D" id="2.60.40.690">
    <property type="entry name" value="Alpha-macroglobulin, receptor-binding domain"/>
    <property type="match status" value="1"/>
</dbReference>
<dbReference type="InterPro" id="IPR001840">
    <property type="entry name" value="Anaphylatoxn_comp_syst_dom"/>
</dbReference>
<dbReference type="SUPFAM" id="SSF49410">
    <property type="entry name" value="Alpha-macroglobulin receptor domain"/>
    <property type="match status" value="1"/>
</dbReference>
<dbReference type="SUPFAM" id="SSF47686">
    <property type="entry name" value="Anaphylotoxins (complement system)"/>
    <property type="match status" value="1"/>
</dbReference>
<reference evidence="12" key="1">
    <citation type="submission" date="2022-03" db="EMBL/GenBank/DDBJ databases">
        <title>Genomic analyses of argali, domestic sheep and their hybrids provide insights into chromosomal evolution, heterosis and genetic basis of agronomic traits.</title>
        <authorList>
            <person name="Li M."/>
        </authorList>
    </citation>
    <scope>NUCLEOTIDE SEQUENCE</scope>
    <source>
        <strain evidence="12">CAU-MHL-2022a</strain>
        <tissue evidence="12">Skin</tissue>
    </source>
</reference>
<keyword evidence="8" id="KW-0325">Glycoprotein</keyword>
<feature type="compositionally biased region" description="Acidic residues" evidence="10">
    <location>
        <begin position="1604"/>
        <end position="1618"/>
    </location>
</feature>
<dbReference type="FunFam" id="1.20.91.20:FF:000002">
    <property type="entry name" value="Complement C4-A"/>
    <property type="match status" value="1"/>
</dbReference>
<dbReference type="Pfam" id="PF07703">
    <property type="entry name" value="A2M_BRD"/>
    <property type="match status" value="1"/>
</dbReference>
<dbReference type="Pfam" id="PF07677">
    <property type="entry name" value="A2M_recep"/>
    <property type="match status" value="1"/>
</dbReference>
<dbReference type="Pfam" id="PF01821">
    <property type="entry name" value="ANATO"/>
    <property type="match status" value="1"/>
</dbReference>
<dbReference type="InterPro" id="IPR048847">
    <property type="entry name" value="C4_MG1"/>
</dbReference>
<dbReference type="Pfam" id="PF21145">
    <property type="entry name" value="C4_MG1"/>
    <property type="match status" value="1"/>
</dbReference>
<keyword evidence="7" id="KW-1015">Disulfide bond</keyword>
<dbReference type="InterPro" id="IPR050473">
    <property type="entry name" value="A2M/Complement_sys"/>
</dbReference>
<evidence type="ECO:0000256" key="7">
    <source>
        <dbReference type="ARBA" id="ARBA00023157"/>
    </source>
</evidence>
<dbReference type="FunFam" id="2.20.130.20:FF:000002">
    <property type="entry name" value="Complement C4-A"/>
    <property type="match status" value="1"/>
</dbReference>
<evidence type="ECO:0000256" key="6">
    <source>
        <dbReference type="ARBA" id="ARBA00022875"/>
    </source>
</evidence>
<evidence type="ECO:0000256" key="5">
    <source>
        <dbReference type="ARBA" id="ARBA00022685"/>
    </source>
</evidence>
<keyword evidence="4" id="KW-0399">Innate immunity</keyword>
<dbReference type="InterPro" id="IPR011625">
    <property type="entry name" value="A2M_N_BRD"/>
</dbReference>
<dbReference type="InterPro" id="IPR047565">
    <property type="entry name" value="Alpha-macroglob_thiol-ester_cl"/>
</dbReference>
<dbReference type="FunFam" id="2.60.40.1940:FF:000001">
    <property type="entry name" value="Complement component C3"/>
    <property type="match status" value="1"/>
</dbReference>
<keyword evidence="6" id="KW-0180">Complement pathway</keyword>
<evidence type="ECO:0000256" key="10">
    <source>
        <dbReference type="SAM" id="MobiDB-lite"/>
    </source>
</evidence>
<comment type="caution">
    <text evidence="12">The sequence shown here is derived from an EMBL/GenBank/DDBJ whole genome shotgun (WGS) entry which is preliminary data.</text>
</comment>
<dbReference type="Gene3D" id="2.60.40.1930">
    <property type="match status" value="2"/>
</dbReference>
<dbReference type="SMART" id="SM01359">
    <property type="entry name" value="A2M_N_2"/>
    <property type="match status" value="1"/>
</dbReference>
<dbReference type="PROSITE" id="PS01178">
    <property type="entry name" value="ANAPHYLATOXIN_2"/>
    <property type="match status" value="1"/>
</dbReference>
<feature type="domain" description="Anaphylatoxin-like" evidence="11">
    <location>
        <begin position="1026"/>
        <end position="1060"/>
    </location>
</feature>
<dbReference type="InterPro" id="IPR041555">
    <property type="entry name" value="MG3"/>
</dbReference>
<dbReference type="PROSITE" id="PS01177">
    <property type="entry name" value="ANAPHYLATOXIN_1"/>
    <property type="match status" value="1"/>
</dbReference>
<keyword evidence="9" id="KW-0395">Inflammatory response</keyword>
<dbReference type="GO" id="GO:0006954">
    <property type="term" value="P:inflammatory response"/>
    <property type="evidence" value="ECO:0007669"/>
    <property type="project" value="UniProtKB-KW"/>
</dbReference>
<keyword evidence="2" id="KW-0964">Secreted</keyword>
<accession>A0AAD4TRR3</accession>
<dbReference type="Gene3D" id="2.60.120.1540">
    <property type="match status" value="1"/>
</dbReference>
<dbReference type="SMART" id="SM01360">
    <property type="entry name" value="A2M"/>
    <property type="match status" value="1"/>
</dbReference>
<dbReference type="Pfam" id="PF13234">
    <property type="entry name" value="MTR4_beta-barrel"/>
    <property type="match status" value="1"/>
</dbReference>
<dbReference type="CDD" id="cd00017">
    <property type="entry name" value="ANATO"/>
    <property type="match status" value="1"/>
</dbReference>
<dbReference type="Gene3D" id="1.10.3380.30">
    <property type="match status" value="1"/>
</dbReference>
<evidence type="ECO:0000256" key="8">
    <source>
        <dbReference type="ARBA" id="ARBA00023180"/>
    </source>
</evidence>
<keyword evidence="3" id="KW-0597">Phosphoprotein</keyword>
<keyword evidence="13" id="KW-1185">Reference proteome</keyword>
<dbReference type="InterPro" id="IPR013783">
    <property type="entry name" value="Ig-like_fold"/>
</dbReference>
<dbReference type="SUPFAM" id="SSF48239">
    <property type="entry name" value="Terpenoid cyclases/Protein prenyltransferases"/>
    <property type="match status" value="1"/>
</dbReference>
<evidence type="ECO:0000313" key="12">
    <source>
        <dbReference type="EMBL" id="KAI4531064.1"/>
    </source>
</evidence>
<protein>
    <recommendedName>
        <fullName evidence="11">Anaphylatoxin-like domain-containing protein</fullName>
    </recommendedName>
</protein>
<evidence type="ECO:0000259" key="11">
    <source>
        <dbReference type="PROSITE" id="PS01178"/>
    </source>
</evidence>
<comment type="subcellular location">
    <subcellularLocation>
        <location evidence="1">Secreted</location>
    </subcellularLocation>
</comment>
<dbReference type="SMART" id="SM00104">
    <property type="entry name" value="ANATO"/>
    <property type="match status" value="1"/>
</dbReference>
<organism evidence="12 13">
    <name type="scientific">Ovis ammon polii</name>
    <dbReference type="NCBI Taxonomy" id="230172"/>
    <lineage>
        <taxon>Eukaryota</taxon>
        <taxon>Metazoa</taxon>
        <taxon>Chordata</taxon>
        <taxon>Craniata</taxon>
        <taxon>Vertebrata</taxon>
        <taxon>Euteleostomi</taxon>
        <taxon>Mammalia</taxon>
        <taxon>Eutheria</taxon>
        <taxon>Laurasiatheria</taxon>
        <taxon>Artiodactyla</taxon>
        <taxon>Ruminantia</taxon>
        <taxon>Pecora</taxon>
        <taxon>Bovidae</taxon>
        <taxon>Caprinae</taxon>
        <taxon>Ovis</taxon>
    </lineage>
</organism>
<dbReference type="Gene3D" id="2.20.130.20">
    <property type="match status" value="1"/>
</dbReference>
<dbReference type="InterPro" id="IPR001599">
    <property type="entry name" value="Macroglobln_a2"/>
</dbReference>
<feature type="compositionally biased region" description="Polar residues" evidence="10">
    <location>
        <begin position="12"/>
        <end position="26"/>
    </location>
</feature>
<dbReference type="Gene3D" id="1.50.10.20">
    <property type="match status" value="2"/>
</dbReference>
<sequence>MKDSSHSLDKVSGSTSVKGQRSTAQTPPLGHSPGQQQRSHLTLYTAASPALNLAPELSKAHEQALAELTKKLGALEEPEVTGQLIDLPEYYSWGEELTETRSQIQHRIIESVNGLKSLSAGRVVVVKNQEHHNALGVILQVSSNSTSRVFTALVLCDKPVSEDPRERGPASPDVPYPDDLVGFKLFLPEGPCDHTVARLQPGDVAAITTKVLRLNGDKILEDFSKRQQPKFKKDPPSAAVTTAVQELLRLAQAHPTGPPTLDPVNDLQLKDVSVVEGGLRARKLKELIRGAQCVHSSRFPAQYLKLRERMQIQKEMERLRFLLSDQSLLLLPEYHQRVEVLRTLGYVDEAGTVKLAGRVACAMSSHELLLTEASTGSYSFQSSWAGGHRPRCGSASPTTYTTSLGPSWWTGVPLSVAVKLQDAPSGQVVRGSVFLRNPSHVNELCSPKVDFSLSSGRDFILLNLPIPHEQARLCRLHLLRGAPEVQLMVQSPWLRDSLSKQTDTQGVNLLFSSRRGHLFLQTDQPVYNPGQRVRYRVFALDQKMRPASDILTVTVEVSLRPLTFLWARAAELAYGSLSPSSESLLSGRYIYGKPVQGVAYVRFGLLGEDGEKTFLWGLESQTKLVDGQCQISLQKAEFQGVLEKLNISINDLPGLRLYVAAAVIESPGGEMEEAELTSWRFVSSPFSLDLSKTKQQLIPGVPFLLQALVRDMSGSPASGIPVKVSAKLFSGSTSKNQDFEQNTDGSGQVIVSLGVPRTISEVQLLVAPHPHGGVCRLPPPCCSLTVKAPLSRSSGFLSIEWQNPRPLKVGETLNLNLQAMGISGSFSNFCYMILSRGQIVSVHREPKTHLTSISVFVDHRLVPSFHLVAFYYHGGVPVANSLRVDVQAGGCEGKLELNVDSSKAYRPGDTVKLNLQTGSRALVALGAMDTVLYAVGGKSHRPLDMVKVFEAMNSYDLGCGPGGGDTAPQVFKAAGLAFSDGDHRTEIRKSLNCPKESKSRKKRNVNFQKAIHEKLGQYTSPVAKRCCQDGLTQLPMVRTCEQRAARVQQPACQEPFLSCCQFAENLRKKARTTGQVGLARALELLKEEDLIEEDDIPVRSFFPENWLWKVEELDRFSQLQLLLPDSLTTWEIHGVSLSKSTGLCVATPARLRVFREFHMHLRLPVSVRRFEQLELRPVLYNYLDRNLTVSVRVSPVEGLCLAGGGGLAQQVQVPAGSARPVGFSVVPIAAAAVSLKREGALHREEIVYDLNPLDPGGRTLEIPGNSDPNIIPEGDLKSLVRVTASDPLEALGSEGALSPGGLASLLRLPQGCGEQTMTLLAPTLAASRYLDKTEQWSLLPPETKDRAVDLIQKGYMQIQEFRKRDGSYEAWLHWDSGTWLTAFVLKILSLAQDQGGLVGSDETVALTAFMVITLHHGLAVFPDKNSEHLRRVENSISRANTFLGAKANSGILGAHASAITAYALSLTEAPEDLRSIAHNNVMALAQDLGDKLYWGSVTTSPSNVLSPTLAPRSPADPIPQAPAMSIETTAYGLLHLLLWEGKAELADQAASWLTGQGSFQGGFRSTQALRSYNVMDMTNTTCQDLQIEVTVMGHVEYTMEAEEDYEEYEYEDSPAGDDPEAHSRPVTPLQLRNYSKWEAPKAAKELESRVHLLTSLSDRYVSHFETEGPHVLLYFDSVPTSRECIGFGTVQEVPLGLVQPARAVLRDYYNPEHKSSVFYGAPRKSKLFSMLCSAAFCQCGGGETPHR</sequence>
<dbReference type="FunFam" id="2.60.40.1930:FF:000004">
    <property type="entry name" value="Complement C4-A"/>
    <property type="match status" value="1"/>
</dbReference>
<dbReference type="InterPro" id="IPR040839">
    <property type="entry name" value="MG4"/>
</dbReference>
<dbReference type="Gene3D" id="6.20.50.160">
    <property type="match status" value="1"/>
</dbReference>
<evidence type="ECO:0000256" key="9">
    <source>
        <dbReference type="ARBA" id="ARBA00023198"/>
    </source>
</evidence>
<dbReference type="PANTHER" id="PTHR11412">
    <property type="entry name" value="MACROGLOBULIN / COMPLEMENT"/>
    <property type="match status" value="1"/>
</dbReference>
<dbReference type="FunFam" id="6.20.50.160:FF:000001">
    <property type="entry name" value="Complement component 4"/>
    <property type="match status" value="1"/>
</dbReference>
<name>A0AAD4TRR3_OVIAM</name>
<dbReference type="Pfam" id="PF17789">
    <property type="entry name" value="MG4"/>
    <property type="match status" value="1"/>
</dbReference>
<dbReference type="InterPro" id="IPR036595">
    <property type="entry name" value="A-macroglobulin_rcpt-bd_sf"/>
</dbReference>
<dbReference type="SMART" id="SM01361">
    <property type="entry name" value="A2M_recep"/>
    <property type="match status" value="1"/>
</dbReference>
<dbReference type="FunFam" id="2.60.40.1930:FF:000007">
    <property type="entry name" value="Complement C4-A"/>
    <property type="match status" value="1"/>
</dbReference>
<dbReference type="InterPro" id="IPR009048">
    <property type="entry name" value="A-macroglobulin_rcpt-bd"/>
</dbReference>
<dbReference type="GO" id="GO:0006958">
    <property type="term" value="P:complement activation, classical pathway"/>
    <property type="evidence" value="ECO:0007669"/>
    <property type="project" value="UniProtKB-KW"/>
</dbReference>
<feature type="region of interest" description="Disordered" evidence="10">
    <location>
        <begin position="1604"/>
        <end position="1625"/>
    </location>
</feature>
<feature type="region of interest" description="Disordered" evidence="10">
    <location>
        <begin position="1"/>
        <end position="39"/>
    </location>
</feature>
<keyword evidence="5" id="KW-0165">Cleavage on pair of basic residues</keyword>
<evidence type="ECO:0000313" key="13">
    <source>
        <dbReference type="Proteomes" id="UP001214576"/>
    </source>
</evidence>
<dbReference type="Proteomes" id="UP001214576">
    <property type="component" value="Unassembled WGS sequence"/>
</dbReference>
<proteinExistence type="predicted"/>
<dbReference type="InterPro" id="IPR018081">
    <property type="entry name" value="Anaphylatoxin_comp_syst"/>
</dbReference>
<gene>
    <name evidence="12" type="ORF">MG293_018922</name>
</gene>
<dbReference type="Pfam" id="PF00207">
    <property type="entry name" value="A2M"/>
    <property type="match status" value="1"/>
</dbReference>
<evidence type="ECO:0000256" key="3">
    <source>
        <dbReference type="ARBA" id="ARBA00022553"/>
    </source>
</evidence>
<keyword evidence="4" id="KW-0391">Immunity</keyword>
<dbReference type="GO" id="GO:0045087">
    <property type="term" value="P:innate immune response"/>
    <property type="evidence" value="ECO:0007669"/>
    <property type="project" value="UniProtKB-KW"/>
</dbReference>
<evidence type="ECO:0000256" key="4">
    <source>
        <dbReference type="ARBA" id="ARBA00022588"/>
    </source>
</evidence>
<dbReference type="GO" id="GO:0005615">
    <property type="term" value="C:extracellular space"/>
    <property type="evidence" value="ECO:0007669"/>
    <property type="project" value="InterPro"/>
</dbReference>
<dbReference type="Gene3D" id="1.20.50.70">
    <property type="match status" value="1"/>
</dbReference>
<dbReference type="Pfam" id="PF17791">
    <property type="entry name" value="MG3"/>
    <property type="match status" value="1"/>
</dbReference>
<dbReference type="Gene3D" id="2.60.40.1940">
    <property type="match status" value="1"/>
</dbReference>
<dbReference type="InterPro" id="IPR019742">
    <property type="entry name" value="MacrogloblnA2_CS"/>
</dbReference>
<dbReference type="PROSITE" id="PS00477">
    <property type="entry name" value="ALPHA_2_MACROGLOBULIN"/>
    <property type="match status" value="1"/>
</dbReference>
<dbReference type="InterPro" id="IPR008930">
    <property type="entry name" value="Terpenoid_cyclase/PrenylTrfase"/>
</dbReference>
<dbReference type="InterPro" id="IPR000020">
    <property type="entry name" value="Anaphylatoxin/fibulin"/>
</dbReference>
<dbReference type="InterPro" id="IPR025696">
    <property type="entry name" value="Beta-barrel_MTR4"/>
</dbReference>
<dbReference type="Pfam" id="PF07678">
    <property type="entry name" value="TED_complement"/>
    <property type="match status" value="2"/>
</dbReference>
<dbReference type="SMART" id="SM01419">
    <property type="entry name" value="Thiol-ester_cl"/>
    <property type="match status" value="1"/>
</dbReference>
<dbReference type="Gene3D" id="2.60.40.10">
    <property type="entry name" value="Immunoglobulins"/>
    <property type="match status" value="2"/>
</dbReference>
<dbReference type="EMBL" id="JAKZEL010000024">
    <property type="protein sequence ID" value="KAI4531064.1"/>
    <property type="molecule type" value="Genomic_DNA"/>
</dbReference>
<dbReference type="PANTHER" id="PTHR11412:SF86">
    <property type="entry name" value="COMPLEMENT C4-A-RELATED"/>
    <property type="match status" value="1"/>
</dbReference>
<dbReference type="FunFam" id="2.60.120.1540:FF:000001">
    <property type="entry name" value="Complement C4-A"/>
    <property type="match status" value="1"/>
</dbReference>
<dbReference type="PRINTS" id="PR00004">
    <property type="entry name" value="ANAPHYLATOXN"/>
</dbReference>
<dbReference type="InterPro" id="IPR011626">
    <property type="entry name" value="Alpha-macroglobulin_TED"/>
</dbReference>
<dbReference type="GO" id="GO:0004866">
    <property type="term" value="F:endopeptidase inhibitor activity"/>
    <property type="evidence" value="ECO:0007669"/>
    <property type="project" value="InterPro"/>
</dbReference>
<evidence type="ECO:0000256" key="2">
    <source>
        <dbReference type="ARBA" id="ARBA00022525"/>
    </source>
</evidence>
<dbReference type="Gene3D" id="1.20.91.20">
    <property type="entry name" value="Anaphylotoxins (complement system)"/>
    <property type="match status" value="1"/>
</dbReference>